<reference evidence="2 3" key="1">
    <citation type="submission" date="2021-08" db="EMBL/GenBank/DDBJ databases">
        <title>Complete genome sequence of Leptospira kobayashii strain E30.</title>
        <authorList>
            <person name="Nakao R."/>
            <person name="Nakamura S."/>
            <person name="Masuzawa T."/>
            <person name="Koizumi N."/>
        </authorList>
    </citation>
    <scope>NUCLEOTIDE SEQUENCE [LARGE SCALE GENOMIC DNA]</scope>
    <source>
        <strain evidence="2 3">E30</strain>
    </source>
</reference>
<keyword evidence="3" id="KW-1185">Reference proteome</keyword>
<accession>A0ABM7UN58</accession>
<name>A0ABM7UN58_9LEPT</name>
<organism evidence="2 3">
    <name type="scientific">Leptospira kobayashii</name>
    <dbReference type="NCBI Taxonomy" id="1917830"/>
    <lineage>
        <taxon>Bacteria</taxon>
        <taxon>Pseudomonadati</taxon>
        <taxon>Spirochaetota</taxon>
        <taxon>Spirochaetia</taxon>
        <taxon>Leptospirales</taxon>
        <taxon>Leptospiraceae</taxon>
        <taxon>Leptospira</taxon>
    </lineage>
</organism>
<sequence>MEISGSPDDLNLRLVALLNQLDPNYYSDDKTKGFVYRYKHTWKNPYDFDIYIGKVGKNSPDSVLRIESTKVGQERMWKQIFEQELLRNPPKEDAVALSKKYHIVSQGLNLISPIASVGYNSWKSPLYSSRDTLLSSAIYFLADLVLVGGAYYYAQGKLPKKNIWENMMNEKGPGNVWNSPDSIGIFAALAITRGIRAFDAWEDTSAHNKTAQYSWTFRF</sequence>
<gene>
    <name evidence="2" type="ORF">LPTSP3_g34740</name>
</gene>
<evidence type="ECO:0000256" key="1">
    <source>
        <dbReference type="SAM" id="Phobius"/>
    </source>
</evidence>
<evidence type="ECO:0000313" key="2">
    <source>
        <dbReference type="EMBL" id="BDA80544.1"/>
    </source>
</evidence>
<proteinExistence type="predicted"/>
<keyword evidence="1" id="KW-1133">Transmembrane helix</keyword>
<feature type="transmembrane region" description="Helical" evidence="1">
    <location>
        <begin position="133"/>
        <end position="154"/>
    </location>
</feature>
<dbReference type="EMBL" id="AP025028">
    <property type="protein sequence ID" value="BDA80544.1"/>
    <property type="molecule type" value="Genomic_DNA"/>
</dbReference>
<protein>
    <submittedName>
        <fullName evidence="2">Uncharacterized protein</fullName>
    </submittedName>
</protein>
<keyword evidence="1" id="KW-0472">Membrane</keyword>
<keyword evidence="1" id="KW-0812">Transmembrane</keyword>
<evidence type="ECO:0000313" key="3">
    <source>
        <dbReference type="Proteomes" id="UP000245263"/>
    </source>
</evidence>
<dbReference type="Proteomes" id="UP000245263">
    <property type="component" value="Chromosome 1"/>
</dbReference>